<gene>
    <name evidence="8" type="ORF">HYG82_00280</name>
</gene>
<feature type="modified residue" description="4-aspartylphosphate" evidence="6">
    <location>
        <position position="186"/>
    </location>
</feature>
<evidence type="ECO:0000256" key="2">
    <source>
        <dbReference type="ARBA" id="ARBA00023012"/>
    </source>
</evidence>
<dbReference type="Gene3D" id="1.10.10.10">
    <property type="entry name" value="Winged helix-like DNA-binding domain superfamily/Winged helix DNA-binding domain"/>
    <property type="match status" value="1"/>
</dbReference>
<dbReference type="Proteomes" id="UP000509241">
    <property type="component" value="Chromosome"/>
</dbReference>
<dbReference type="EMBL" id="CP058601">
    <property type="protein sequence ID" value="QLG47389.1"/>
    <property type="molecule type" value="Genomic_DNA"/>
</dbReference>
<dbReference type="InterPro" id="IPR039420">
    <property type="entry name" value="WalR-like"/>
</dbReference>
<dbReference type="SUPFAM" id="SSF46785">
    <property type="entry name" value="Winged helix' DNA-binding domain"/>
    <property type="match status" value="1"/>
</dbReference>
<dbReference type="InterPro" id="IPR001789">
    <property type="entry name" value="Sig_transdc_resp-reg_receiver"/>
</dbReference>
<evidence type="ECO:0000256" key="6">
    <source>
        <dbReference type="PROSITE-ProRule" id="PRU00169"/>
    </source>
</evidence>
<keyword evidence="9" id="KW-1185">Reference proteome</keyword>
<dbReference type="OrthoDB" id="8127at2157"/>
<keyword evidence="4" id="KW-0238">DNA-binding</keyword>
<name>A0A7D5GQ10_9EURY</name>
<feature type="domain" description="Response regulatory" evidence="7">
    <location>
        <begin position="135"/>
        <end position="251"/>
    </location>
</feature>
<evidence type="ECO:0000259" key="7">
    <source>
        <dbReference type="PROSITE" id="PS50110"/>
    </source>
</evidence>
<dbReference type="GO" id="GO:0000156">
    <property type="term" value="F:phosphorelay response regulator activity"/>
    <property type="evidence" value="ECO:0007669"/>
    <property type="project" value="TreeGrafter"/>
</dbReference>
<dbReference type="GeneID" id="56031681"/>
<dbReference type="SMART" id="SM00448">
    <property type="entry name" value="REC"/>
    <property type="match status" value="1"/>
</dbReference>
<dbReference type="InterPro" id="IPR011006">
    <property type="entry name" value="CheY-like_superfamily"/>
</dbReference>
<keyword evidence="3" id="KW-0805">Transcription regulation</keyword>
<dbReference type="PANTHER" id="PTHR48111:SF1">
    <property type="entry name" value="TWO-COMPONENT RESPONSE REGULATOR ORR33"/>
    <property type="match status" value="1"/>
</dbReference>
<dbReference type="AlphaFoldDB" id="A0A7D5GQ10"/>
<evidence type="ECO:0000256" key="1">
    <source>
        <dbReference type="ARBA" id="ARBA00022553"/>
    </source>
</evidence>
<dbReference type="Pfam" id="PF00072">
    <property type="entry name" value="Response_reg"/>
    <property type="match status" value="1"/>
</dbReference>
<reference evidence="8 9" key="1">
    <citation type="submission" date="2020-07" db="EMBL/GenBank/DDBJ databases">
        <authorList>
            <person name="Cui H."/>
        </authorList>
    </citation>
    <scope>NUCLEOTIDE SEQUENCE [LARGE SCALE GENOMIC DNA]</scope>
    <source>
        <strain evidence="8 9">YPL8</strain>
    </source>
</reference>
<organism evidence="8 9">
    <name type="scientific">Natrinema halophilum</name>
    <dbReference type="NCBI Taxonomy" id="1699371"/>
    <lineage>
        <taxon>Archaea</taxon>
        <taxon>Methanobacteriati</taxon>
        <taxon>Methanobacteriota</taxon>
        <taxon>Stenosarchaea group</taxon>
        <taxon>Halobacteria</taxon>
        <taxon>Halobacteriales</taxon>
        <taxon>Natrialbaceae</taxon>
        <taxon>Natrinema</taxon>
    </lineage>
</organism>
<dbReference type="PANTHER" id="PTHR48111">
    <property type="entry name" value="REGULATOR OF RPOS"/>
    <property type="match status" value="1"/>
</dbReference>
<protein>
    <submittedName>
        <fullName evidence="8">Response regulator</fullName>
    </submittedName>
</protein>
<dbReference type="Gene3D" id="3.40.50.2300">
    <property type="match status" value="1"/>
</dbReference>
<proteinExistence type="predicted"/>
<keyword evidence="5" id="KW-0804">Transcription</keyword>
<dbReference type="PROSITE" id="PS50110">
    <property type="entry name" value="RESPONSE_REGULATORY"/>
    <property type="match status" value="1"/>
</dbReference>
<evidence type="ECO:0000256" key="5">
    <source>
        <dbReference type="ARBA" id="ARBA00023163"/>
    </source>
</evidence>
<dbReference type="KEGG" id="haly:HYG82_00280"/>
<keyword evidence="1 6" id="KW-0597">Phosphoprotein</keyword>
<dbReference type="CDD" id="cd00156">
    <property type="entry name" value="REC"/>
    <property type="match status" value="1"/>
</dbReference>
<dbReference type="GO" id="GO:0006355">
    <property type="term" value="P:regulation of DNA-templated transcription"/>
    <property type="evidence" value="ECO:0007669"/>
    <property type="project" value="TreeGrafter"/>
</dbReference>
<sequence length="261" mass="29189">MNENHGRNEDRRRDEISSDDLFDVLSDEKRRAVLFHLRQHGAATVDELVDVLVGIGEGNFTESGREHVFISLYHVHLPKLAGQGLISYDPDDQIVEFTATSDDVDEWLDLAVRRDIAIERLSETRGRKDDLETIRVLLTDDEPGLPETVAAYVEREYDEMEITTATSTSEAVNHLEEESFDCIVSDYKMPGISGLDFLKTVRESDGTIPFILFTAKGSEEVASQAITNGVSDYVTKSTDTAQFDELADRIRKAVGQNGDTD</sequence>
<dbReference type="GO" id="GO:0000976">
    <property type="term" value="F:transcription cis-regulatory region binding"/>
    <property type="evidence" value="ECO:0007669"/>
    <property type="project" value="TreeGrafter"/>
</dbReference>
<evidence type="ECO:0000256" key="3">
    <source>
        <dbReference type="ARBA" id="ARBA00023015"/>
    </source>
</evidence>
<evidence type="ECO:0000313" key="9">
    <source>
        <dbReference type="Proteomes" id="UP000509241"/>
    </source>
</evidence>
<keyword evidence="2" id="KW-0902">Two-component regulatory system</keyword>
<accession>A0A7D5GQ10</accession>
<dbReference type="GO" id="GO:0005829">
    <property type="term" value="C:cytosol"/>
    <property type="evidence" value="ECO:0007669"/>
    <property type="project" value="TreeGrafter"/>
</dbReference>
<dbReference type="GO" id="GO:0032993">
    <property type="term" value="C:protein-DNA complex"/>
    <property type="evidence" value="ECO:0007669"/>
    <property type="project" value="TreeGrafter"/>
</dbReference>
<dbReference type="SUPFAM" id="SSF52172">
    <property type="entry name" value="CheY-like"/>
    <property type="match status" value="1"/>
</dbReference>
<evidence type="ECO:0000313" key="8">
    <source>
        <dbReference type="EMBL" id="QLG47389.1"/>
    </source>
</evidence>
<dbReference type="InterPro" id="IPR036388">
    <property type="entry name" value="WH-like_DNA-bd_sf"/>
</dbReference>
<dbReference type="RefSeq" id="WP_179259132.1">
    <property type="nucleotide sequence ID" value="NZ_CP058601.1"/>
</dbReference>
<dbReference type="InterPro" id="IPR055768">
    <property type="entry name" value="DUF7344"/>
</dbReference>
<evidence type="ECO:0000256" key="4">
    <source>
        <dbReference type="ARBA" id="ARBA00023125"/>
    </source>
</evidence>
<dbReference type="Pfam" id="PF24035">
    <property type="entry name" value="DUF7344"/>
    <property type="match status" value="1"/>
</dbReference>
<dbReference type="InterPro" id="IPR036390">
    <property type="entry name" value="WH_DNA-bd_sf"/>
</dbReference>